<dbReference type="PANTHER" id="PTHR45783">
    <property type="entry name" value="KINESIN LIGHT CHAIN"/>
    <property type="match status" value="1"/>
</dbReference>
<protein>
    <recommendedName>
        <fullName evidence="8">Kinesin light chain</fullName>
    </recommendedName>
</protein>
<dbReference type="OrthoDB" id="626167at2759"/>
<comment type="subcellular location">
    <subcellularLocation>
        <location evidence="1">Cytoplasm</location>
    </subcellularLocation>
</comment>
<feature type="compositionally biased region" description="Polar residues" evidence="5">
    <location>
        <begin position="1"/>
        <end position="19"/>
    </location>
</feature>
<keyword evidence="3" id="KW-0677">Repeat</keyword>
<dbReference type="GO" id="GO:0005737">
    <property type="term" value="C:cytoplasm"/>
    <property type="evidence" value="ECO:0007669"/>
    <property type="project" value="UniProtKB-SubCell"/>
</dbReference>
<dbReference type="Proteomes" id="UP000698800">
    <property type="component" value="Unassembled WGS sequence"/>
</dbReference>
<keyword evidence="7" id="KW-1185">Reference proteome</keyword>
<dbReference type="GO" id="GO:0019894">
    <property type="term" value="F:kinesin binding"/>
    <property type="evidence" value="ECO:0007669"/>
    <property type="project" value="TreeGrafter"/>
</dbReference>
<proteinExistence type="predicted"/>
<evidence type="ECO:0008006" key="8">
    <source>
        <dbReference type="Google" id="ProtNLM"/>
    </source>
</evidence>
<reference evidence="6" key="1">
    <citation type="submission" date="2021-03" db="EMBL/GenBank/DDBJ databases">
        <title>Comparative genomics and phylogenomic investigation of the class Geoglossomycetes provide insights into ecological specialization and systematics.</title>
        <authorList>
            <person name="Melie T."/>
            <person name="Pirro S."/>
            <person name="Miller A.N."/>
            <person name="Quandt A."/>
        </authorList>
    </citation>
    <scope>NUCLEOTIDE SEQUENCE</scope>
    <source>
        <strain evidence="6">GBOQ0MN5Z8</strain>
    </source>
</reference>
<gene>
    <name evidence="6" type="ORF">FGG08_000458</name>
</gene>
<dbReference type="EMBL" id="JAGHQL010000005">
    <property type="protein sequence ID" value="KAH0545457.1"/>
    <property type="molecule type" value="Genomic_DNA"/>
</dbReference>
<dbReference type="GO" id="GO:0005871">
    <property type="term" value="C:kinesin complex"/>
    <property type="evidence" value="ECO:0007669"/>
    <property type="project" value="InterPro"/>
</dbReference>
<evidence type="ECO:0000256" key="4">
    <source>
        <dbReference type="ARBA" id="ARBA00022803"/>
    </source>
</evidence>
<dbReference type="InterPro" id="IPR002151">
    <property type="entry name" value="Kinesin_light"/>
</dbReference>
<evidence type="ECO:0000256" key="2">
    <source>
        <dbReference type="ARBA" id="ARBA00022490"/>
    </source>
</evidence>
<keyword evidence="2" id="KW-0963">Cytoplasm</keyword>
<sequence length="97" mass="10901">MMGTIQTGTALLTSQMSQHNNHRKRKSLGSLPDNSLSLKGYEKQFGPDQPDTLRTVQNLAIVYGNQSQYKEAEQLYGRALEGREKQLGSDHPDALRR</sequence>
<feature type="region of interest" description="Disordered" evidence="5">
    <location>
        <begin position="1"/>
        <end position="50"/>
    </location>
</feature>
<evidence type="ECO:0000313" key="6">
    <source>
        <dbReference type="EMBL" id="KAH0545457.1"/>
    </source>
</evidence>
<comment type="caution">
    <text evidence="6">The sequence shown here is derived from an EMBL/GenBank/DDBJ whole genome shotgun (WGS) entry which is preliminary data.</text>
</comment>
<dbReference type="Gene3D" id="1.25.40.10">
    <property type="entry name" value="Tetratricopeptide repeat domain"/>
    <property type="match status" value="1"/>
</dbReference>
<dbReference type="SUPFAM" id="SSF48452">
    <property type="entry name" value="TPR-like"/>
    <property type="match status" value="1"/>
</dbReference>
<keyword evidence="4" id="KW-0802">TPR repeat</keyword>
<dbReference type="Pfam" id="PF13374">
    <property type="entry name" value="TPR_10"/>
    <property type="match status" value="1"/>
</dbReference>
<evidence type="ECO:0000256" key="3">
    <source>
        <dbReference type="ARBA" id="ARBA00022737"/>
    </source>
</evidence>
<organism evidence="6 7">
    <name type="scientific">Glutinoglossum americanum</name>
    <dbReference type="NCBI Taxonomy" id="1670608"/>
    <lineage>
        <taxon>Eukaryota</taxon>
        <taxon>Fungi</taxon>
        <taxon>Dikarya</taxon>
        <taxon>Ascomycota</taxon>
        <taxon>Pezizomycotina</taxon>
        <taxon>Geoglossomycetes</taxon>
        <taxon>Geoglossales</taxon>
        <taxon>Geoglossaceae</taxon>
        <taxon>Glutinoglossum</taxon>
    </lineage>
</organism>
<dbReference type="PANTHER" id="PTHR45783:SF3">
    <property type="entry name" value="KINESIN LIGHT CHAIN"/>
    <property type="match status" value="1"/>
</dbReference>
<name>A0A9P8L6V1_9PEZI</name>
<dbReference type="AlphaFoldDB" id="A0A9P8L6V1"/>
<evidence type="ECO:0000313" key="7">
    <source>
        <dbReference type="Proteomes" id="UP000698800"/>
    </source>
</evidence>
<accession>A0A9P8L6V1</accession>
<evidence type="ECO:0000256" key="5">
    <source>
        <dbReference type="SAM" id="MobiDB-lite"/>
    </source>
</evidence>
<dbReference type="InterPro" id="IPR011990">
    <property type="entry name" value="TPR-like_helical_dom_sf"/>
</dbReference>
<evidence type="ECO:0000256" key="1">
    <source>
        <dbReference type="ARBA" id="ARBA00004496"/>
    </source>
</evidence>
<dbReference type="GO" id="GO:0007018">
    <property type="term" value="P:microtubule-based movement"/>
    <property type="evidence" value="ECO:0007669"/>
    <property type="project" value="TreeGrafter"/>
</dbReference>